<keyword evidence="6" id="KW-1185">Reference proteome</keyword>
<feature type="signal peptide" evidence="3">
    <location>
        <begin position="1"/>
        <end position="19"/>
    </location>
</feature>
<evidence type="ECO:0000313" key="5">
    <source>
        <dbReference type="EMBL" id="AGC41862.1"/>
    </source>
</evidence>
<evidence type="ECO:0000256" key="3">
    <source>
        <dbReference type="SAM" id="SignalP"/>
    </source>
</evidence>
<dbReference type="InterPro" id="IPR013783">
    <property type="entry name" value="Ig-like_fold"/>
</dbReference>
<dbReference type="InterPro" id="IPR014755">
    <property type="entry name" value="Cu-Rt/internalin_Ig-like"/>
</dbReference>
<name>L7U2P8_MYXSD</name>
<feature type="chain" id="PRO_5003983818" description="SbsA Ig-like domain-containing protein" evidence="3">
    <location>
        <begin position="20"/>
        <end position="611"/>
    </location>
</feature>
<dbReference type="STRING" id="1278073.MYSTI_00512"/>
<dbReference type="KEGG" id="msd:MYSTI_00512"/>
<evidence type="ECO:0000259" key="4">
    <source>
        <dbReference type="Pfam" id="PF13205"/>
    </source>
</evidence>
<proteinExistence type="predicted"/>
<evidence type="ECO:0000256" key="2">
    <source>
        <dbReference type="SAM" id="MobiDB-lite"/>
    </source>
</evidence>
<dbReference type="InterPro" id="IPR032812">
    <property type="entry name" value="SbsA_Ig"/>
</dbReference>
<protein>
    <recommendedName>
        <fullName evidence="4">SbsA Ig-like domain-containing protein</fullName>
    </recommendedName>
</protein>
<evidence type="ECO:0000256" key="1">
    <source>
        <dbReference type="ARBA" id="ARBA00022729"/>
    </source>
</evidence>
<evidence type="ECO:0000313" key="6">
    <source>
        <dbReference type="Proteomes" id="UP000011131"/>
    </source>
</evidence>
<feature type="domain" description="SbsA Ig-like" evidence="4">
    <location>
        <begin position="135"/>
        <end position="237"/>
    </location>
</feature>
<dbReference type="PROSITE" id="PS51257">
    <property type="entry name" value="PROKAR_LIPOPROTEIN"/>
    <property type="match status" value="1"/>
</dbReference>
<dbReference type="HOGENOM" id="CLU_430733_0_0_7"/>
<dbReference type="Proteomes" id="UP000011131">
    <property type="component" value="Chromosome"/>
</dbReference>
<dbReference type="Gene3D" id="2.60.40.10">
    <property type="entry name" value="Immunoglobulins"/>
    <property type="match status" value="1"/>
</dbReference>
<dbReference type="SUPFAM" id="SSF89372">
    <property type="entry name" value="Fucose-specific lectin"/>
    <property type="match status" value="1"/>
</dbReference>
<sequence length="611" mass="66324">MKRLLSPALLLLVTSACLSIPGVEQVEPDSGSPDGGDVGAGNPDSGPPVEALAARFVSPEAVTHARGTVLIQAEVRGAPSAVELLIDEGAGVLLSAPYAFEWDTTQVPEGTHRIKVRATKGAQVVETEERTVFVDRTAPTVMARTPAPQAKNVSVREAITLSFSERIAEQSVTPETLKLLVNQGPQEATRTLSSDGMTVTISPKATLSVPNVASVEATSGITDLAGNALVLPQEVWSWELPAMRVEATIDLSRQFAPFPPAAFVLDDLSNPILAHATNYDFAVSHWSNSTWNSLGKVLSASFLANPSIKRLHDGTLFIAITQSQRQFLSLYRRVGAVWFPLESDRPISPEYSPYSLSVTQNKLLGIAFSAADAPGRLEIRQWNGSTSAPMGAPIEMTDPQLRAGSPSLHLDDNGKHVVAWTEVSSGGTFGNIRARQWNGTEWIALGDKINNLPTPGLPKEGGSPSVQLDAEGIPTVAWIGAIPRIKFETSQHYGIYVHKWNGFFWEQQGEYLRCDNDPMSRSTNVKNPTLRFTKNGRAIVAWSEATSIPIICLSFWDGTRWARLSDTSAIPHPLRHDFQIELDDQDRPVIAGFFEGPPPYNTFSVIARVNQ</sequence>
<keyword evidence="1 3" id="KW-0732">Signal</keyword>
<dbReference type="AlphaFoldDB" id="L7U2P8"/>
<feature type="region of interest" description="Disordered" evidence="2">
    <location>
        <begin position="24"/>
        <end position="48"/>
    </location>
</feature>
<dbReference type="RefSeq" id="WP_015346125.1">
    <property type="nucleotide sequence ID" value="NC_020126.1"/>
</dbReference>
<gene>
    <name evidence="5" type="ordered locus">MYSTI_00512</name>
</gene>
<dbReference type="PATRIC" id="fig|1278073.3.peg.528"/>
<dbReference type="Pfam" id="PF17957">
    <property type="entry name" value="Big_7"/>
    <property type="match status" value="1"/>
</dbReference>
<dbReference type="Gene3D" id="2.60.40.1220">
    <property type="match status" value="1"/>
</dbReference>
<reference evidence="5 6" key="1">
    <citation type="journal article" date="2013" name="Genome Announc.">
        <title>Complete genome sequence of Myxococcus stipitatus strain DSM 14675, a fruiting myxobacterium.</title>
        <authorList>
            <person name="Huntley S."/>
            <person name="Kneip S."/>
            <person name="Treuner-Lange A."/>
            <person name="Sogaard-Andersen L."/>
        </authorList>
    </citation>
    <scope>NUCLEOTIDE SEQUENCE [LARGE SCALE GENOMIC DNA]</scope>
    <source>
        <strain evidence="6">DSM 14675 / JCM 12634 / Mx s8</strain>
    </source>
</reference>
<dbReference type="eggNOG" id="COG5184">
    <property type="taxonomic scope" value="Bacteria"/>
</dbReference>
<organism evidence="5 6">
    <name type="scientific">Myxococcus stipitatus (strain DSM 14675 / JCM 12634 / Mx s8)</name>
    <dbReference type="NCBI Taxonomy" id="1278073"/>
    <lineage>
        <taxon>Bacteria</taxon>
        <taxon>Pseudomonadati</taxon>
        <taxon>Myxococcota</taxon>
        <taxon>Myxococcia</taxon>
        <taxon>Myxococcales</taxon>
        <taxon>Cystobacterineae</taxon>
        <taxon>Myxococcaceae</taxon>
        <taxon>Myxococcus</taxon>
    </lineage>
</organism>
<dbReference type="Pfam" id="PF13205">
    <property type="entry name" value="Big_5"/>
    <property type="match status" value="1"/>
</dbReference>
<accession>L7U2P8</accession>
<dbReference type="EMBL" id="CP004025">
    <property type="protein sequence ID" value="AGC41862.1"/>
    <property type="molecule type" value="Genomic_DNA"/>
</dbReference>